<organism evidence="1 2">
    <name type="scientific">Botrytis paeoniae</name>
    <dbReference type="NCBI Taxonomy" id="278948"/>
    <lineage>
        <taxon>Eukaryota</taxon>
        <taxon>Fungi</taxon>
        <taxon>Dikarya</taxon>
        <taxon>Ascomycota</taxon>
        <taxon>Pezizomycotina</taxon>
        <taxon>Leotiomycetes</taxon>
        <taxon>Helotiales</taxon>
        <taxon>Sclerotiniaceae</taxon>
        <taxon>Botrytis</taxon>
    </lineage>
</organism>
<name>A0A4Z1FXR9_9HELO</name>
<evidence type="ECO:0000313" key="1">
    <source>
        <dbReference type="EMBL" id="TGO27689.1"/>
    </source>
</evidence>
<keyword evidence="2" id="KW-1185">Reference proteome</keyword>
<comment type="caution">
    <text evidence="1">The sequence shown here is derived from an EMBL/GenBank/DDBJ whole genome shotgun (WGS) entry which is preliminary data.</text>
</comment>
<gene>
    <name evidence="1" type="ORF">BPAE_0038g00350</name>
</gene>
<protein>
    <submittedName>
        <fullName evidence="1">Uncharacterized protein</fullName>
    </submittedName>
</protein>
<sequence length="114" mass="13237">MDRYWEANLWQPTIISDGASVQQFVPLRPTFSEVEKCRESLRACTKALALFPYTPCHWRNRSAVLLKLEFPELAATDAYKALVLMTCVFDGKFLDSRVWLEMGMVVWYRDAVKV</sequence>
<accession>A0A4Z1FXR9</accession>
<evidence type="ECO:0000313" key="2">
    <source>
        <dbReference type="Proteomes" id="UP000297910"/>
    </source>
</evidence>
<dbReference type="SUPFAM" id="SSF48452">
    <property type="entry name" value="TPR-like"/>
    <property type="match status" value="1"/>
</dbReference>
<dbReference type="Proteomes" id="UP000297910">
    <property type="component" value="Unassembled WGS sequence"/>
</dbReference>
<dbReference type="InterPro" id="IPR011990">
    <property type="entry name" value="TPR-like_helical_dom_sf"/>
</dbReference>
<dbReference type="EMBL" id="PQXI01000038">
    <property type="protein sequence ID" value="TGO27689.1"/>
    <property type="molecule type" value="Genomic_DNA"/>
</dbReference>
<reference evidence="1 2" key="1">
    <citation type="submission" date="2017-12" db="EMBL/GenBank/DDBJ databases">
        <title>Comparative genomics of Botrytis spp.</title>
        <authorList>
            <person name="Valero-Jimenez C.A."/>
            <person name="Tapia P."/>
            <person name="Veloso J."/>
            <person name="Silva-Moreno E."/>
            <person name="Staats M."/>
            <person name="Valdes J.H."/>
            <person name="Van Kan J.A.L."/>
        </authorList>
    </citation>
    <scope>NUCLEOTIDE SEQUENCE [LARGE SCALE GENOMIC DNA]</scope>
    <source>
        <strain evidence="1 2">Bp0003</strain>
    </source>
</reference>
<proteinExistence type="predicted"/>
<dbReference type="AlphaFoldDB" id="A0A4Z1FXR9"/>